<proteinExistence type="predicted"/>
<dbReference type="GeneID" id="73334299"/>
<dbReference type="AlphaFoldDB" id="A0A9Q8SBR7"/>
<dbReference type="Proteomes" id="UP000830671">
    <property type="component" value="Chromosome 1"/>
</dbReference>
<protein>
    <submittedName>
        <fullName evidence="1">Uncharacterized protein</fullName>
    </submittedName>
</protein>
<keyword evidence="2" id="KW-1185">Reference proteome</keyword>
<dbReference type="EMBL" id="CP019471">
    <property type="protein sequence ID" value="UQC73592.1"/>
    <property type="molecule type" value="Genomic_DNA"/>
</dbReference>
<evidence type="ECO:0000313" key="2">
    <source>
        <dbReference type="Proteomes" id="UP000830671"/>
    </source>
</evidence>
<reference evidence="1" key="1">
    <citation type="journal article" date="2021" name="Mol. Plant Microbe Interact.">
        <title>Complete Genome Sequence of the Plant-Pathogenic Fungus Colletotrichum lupini.</title>
        <authorList>
            <person name="Baroncelli R."/>
            <person name="Pensec F."/>
            <person name="Da Lio D."/>
            <person name="Boufleur T."/>
            <person name="Vicente I."/>
            <person name="Sarrocco S."/>
            <person name="Picot A."/>
            <person name="Baraldi E."/>
            <person name="Sukno S."/>
            <person name="Thon M."/>
            <person name="Le Floch G."/>
        </authorList>
    </citation>
    <scope>NUCLEOTIDE SEQUENCE</scope>
    <source>
        <strain evidence="1">IMI 504893</strain>
    </source>
</reference>
<dbReference type="KEGG" id="clup:CLUP02_00237"/>
<sequence length="103" mass="11863">MSGHTQDNILRFAVGVLFAQKDRDAAGLEDARKYRYFIHLKRDRNAFKGSIRQPAGHLPQAAHQCVMTFFAKSVYQSWLSKYLFKTQLLRSPPHDPCFHPTQG</sequence>
<dbReference type="RefSeq" id="XP_049135246.1">
    <property type="nucleotide sequence ID" value="XM_049279289.1"/>
</dbReference>
<evidence type="ECO:0000313" key="1">
    <source>
        <dbReference type="EMBL" id="UQC73592.1"/>
    </source>
</evidence>
<gene>
    <name evidence="1" type="ORF">CLUP02_00237</name>
</gene>
<name>A0A9Q8SBR7_9PEZI</name>
<organism evidence="1 2">
    <name type="scientific">Colletotrichum lupini</name>
    <dbReference type="NCBI Taxonomy" id="145971"/>
    <lineage>
        <taxon>Eukaryota</taxon>
        <taxon>Fungi</taxon>
        <taxon>Dikarya</taxon>
        <taxon>Ascomycota</taxon>
        <taxon>Pezizomycotina</taxon>
        <taxon>Sordariomycetes</taxon>
        <taxon>Hypocreomycetidae</taxon>
        <taxon>Glomerellales</taxon>
        <taxon>Glomerellaceae</taxon>
        <taxon>Colletotrichum</taxon>
        <taxon>Colletotrichum acutatum species complex</taxon>
    </lineage>
</organism>
<accession>A0A9Q8SBR7</accession>